<organism evidence="11 12">
    <name type="scientific">Niallia oryzisoli</name>
    <dbReference type="NCBI Taxonomy" id="1737571"/>
    <lineage>
        <taxon>Bacteria</taxon>
        <taxon>Bacillati</taxon>
        <taxon>Bacillota</taxon>
        <taxon>Bacilli</taxon>
        <taxon>Bacillales</taxon>
        <taxon>Bacillaceae</taxon>
        <taxon>Niallia</taxon>
    </lineage>
</organism>
<dbReference type="InterPro" id="IPR003754">
    <property type="entry name" value="4pyrrol_synth_uPrphyn_synth"/>
</dbReference>
<dbReference type="Pfam" id="PF02602">
    <property type="entry name" value="HEM4"/>
    <property type="match status" value="1"/>
</dbReference>
<gene>
    <name evidence="11" type="ORF">R4Z09_06130</name>
</gene>
<dbReference type="InterPro" id="IPR036108">
    <property type="entry name" value="4pyrrol_syn_uPrphyn_synt_sf"/>
</dbReference>
<reference evidence="11 12" key="1">
    <citation type="submission" date="2023-10" db="EMBL/GenBank/DDBJ databases">
        <title>Niallia locisalis sp.nov. isolated from a salt pond sample.</title>
        <authorList>
            <person name="Li X.-J."/>
            <person name="Dong L."/>
        </authorList>
    </citation>
    <scope>NUCLEOTIDE SEQUENCE [LARGE SCALE GENOMIC DNA]</scope>
    <source>
        <strain evidence="11 12">DSM 29761</strain>
    </source>
</reference>
<keyword evidence="12" id="KW-1185">Reference proteome</keyword>
<comment type="pathway">
    <text evidence="1 9">Porphyrin-containing compound metabolism; protoporphyrin-IX biosynthesis; coproporphyrinogen-III from 5-aminolevulinate: step 3/4.</text>
</comment>
<evidence type="ECO:0000256" key="8">
    <source>
        <dbReference type="ARBA" id="ARBA00048617"/>
    </source>
</evidence>
<dbReference type="RefSeq" id="WP_338451457.1">
    <property type="nucleotide sequence ID" value="NZ_CP137640.1"/>
</dbReference>
<dbReference type="InterPro" id="IPR039793">
    <property type="entry name" value="UROS/Hem4"/>
</dbReference>
<dbReference type="EC" id="4.2.1.75" evidence="3 9"/>
<evidence type="ECO:0000256" key="9">
    <source>
        <dbReference type="RuleBase" id="RU366031"/>
    </source>
</evidence>
<evidence type="ECO:0000256" key="3">
    <source>
        <dbReference type="ARBA" id="ARBA00013109"/>
    </source>
</evidence>
<comment type="function">
    <text evidence="6 9">Catalyzes cyclization of the linear tetrapyrrole, hydroxymethylbilane, to the macrocyclic uroporphyrinogen III.</text>
</comment>
<proteinExistence type="inferred from homology"/>
<dbReference type="CDD" id="cd06578">
    <property type="entry name" value="HemD"/>
    <property type="match status" value="1"/>
</dbReference>
<evidence type="ECO:0000256" key="7">
    <source>
        <dbReference type="ARBA" id="ARBA00040167"/>
    </source>
</evidence>
<comment type="catalytic activity">
    <reaction evidence="8 9">
        <text>hydroxymethylbilane = uroporphyrinogen III + H2O</text>
        <dbReference type="Rhea" id="RHEA:18965"/>
        <dbReference type="ChEBI" id="CHEBI:15377"/>
        <dbReference type="ChEBI" id="CHEBI:57308"/>
        <dbReference type="ChEBI" id="CHEBI:57845"/>
        <dbReference type="EC" id="4.2.1.75"/>
    </reaction>
</comment>
<dbReference type="Proteomes" id="UP001357223">
    <property type="component" value="Chromosome"/>
</dbReference>
<evidence type="ECO:0000313" key="12">
    <source>
        <dbReference type="Proteomes" id="UP001357223"/>
    </source>
</evidence>
<dbReference type="SUPFAM" id="SSF69618">
    <property type="entry name" value="HemD-like"/>
    <property type="match status" value="1"/>
</dbReference>
<dbReference type="PANTHER" id="PTHR38042">
    <property type="entry name" value="UROPORPHYRINOGEN-III SYNTHASE, CHLOROPLASTIC"/>
    <property type="match status" value="1"/>
</dbReference>
<sequence length="260" mass="28989">MTASFPLKNKTVLVPRGKGQAKAFSDVVRKYGGTPVEIPLLAFRPITLTPVLKDNLKKLDTYDWIIFTSSVTVASFLSYWSEELPLPKKIAAIGEKTAKTLVKKGLKVDFIPTKYVAEEFVIEFSPLVKDGMKVLIPKGNLARDYISAELSKIGAKVDEIIMYETFFPEESKEKLAQMLKEEKLDIIPFTSPSTVDHFMGVVEENGLFNRIHDCIFACIGPVAKKRAESKGLPIHAVPSVYTVEKMIDEVADYLIKVSSL</sequence>
<dbReference type="PANTHER" id="PTHR38042:SF1">
    <property type="entry name" value="UROPORPHYRINOGEN-III SYNTHASE, CHLOROPLASTIC"/>
    <property type="match status" value="1"/>
</dbReference>
<evidence type="ECO:0000313" key="11">
    <source>
        <dbReference type="EMBL" id="WVX82558.1"/>
    </source>
</evidence>
<evidence type="ECO:0000256" key="1">
    <source>
        <dbReference type="ARBA" id="ARBA00004772"/>
    </source>
</evidence>
<dbReference type="EMBL" id="CP137640">
    <property type="protein sequence ID" value="WVX82558.1"/>
    <property type="molecule type" value="Genomic_DNA"/>
</dbReference>
<protein>
    <recommendedName>
        <fullName evidence="7 9">Uroporphyrinogen-III synthase</fullName>
        <ecNumber evidence="3 9">4.2.1.75</ecNumber>
    </recommendedName>
</protein>
<dbReference type="GO" id="GO:0004852">
    <property type="term" value="F:uroporphyrinogen-III synthase activity"/>
    <property type="evidence" value="ECO:0007669"/>
    <property type="project" value="UniProtKB-EC"/>
</dbReference>
<evidence type="ECO:0000256" key="2">
    <source>
        <dbReference type="ARBA" id="ARBA00008133"/>
    </source>
</evidence>
<keyword evidence="4 9" id="KW-0456">Lyase</keyword>
<dbReference type="Gene3D" id="3.40.50.10090">
    <property type="match status" value="2"/>
</dbReference>
<name>A0ABZ2CGA4_9BACI</name>
<keyword evidence="5 9" id="KW-0627">Porphyrin biosynthesis</keyword>
<comment type="similarity">
    <text evidence="2 9">Belongs to the uroporphyrinogen-III synthase family.</text>
</comment>
<evidence type="ECO:0000256" key="5">
    <source>
        <dbReference type="ARBA" id="ARBA00023244"/>
    </source>
</evidence>
<accession>A0ABZ2CGA4</accession>
<evidence type="ECO:0000259" key="10">
    <source>
        <dbReference type="Pfam" id="PF02602"/>
    </source>
</evidence>
<evidence type="ECO:0000256" key="4">
    <source>
        <dbReference type="ARBA" id="ARBA00023239"/>
    </source>
</evidence>
<feature type="domain" description="Tetrapyrrole biosynthesis uroporphyrinogen III synthase" evidence="10">
    <location>
        <begin position="24"/>
        <end position="247"/>
    </location>
</feature>
<evidence type="ECO:0000256" key="6">
    <source>
        <dbReference type="ARBA" id="ARBA00037589"/>
    </source>
</evidence>